<dbReference type="RefSeq" id="WP_017702898.1">
    <property type="nucleotide sequence ID" value="NZ_RBRB01000140.1"/>
</dbReference>
<dbReference type="Proteomes" id="UP000273140">
    <property type="component" value="Unassembled WGS sequence"/>
</dbReference>
<dbReference type="EMBL" id="RBRB01000140">
    <property type="protein sequence ID" value="RMQ34608.1"/>
    <property type="molecule type" value="Genomic_DNA"/>
</dbReference>
<reference evidence="2 3" key="1">
    <citation type="submission" date="2018-08" db="EMBL/GenBank/DDBJ databases">
        <title>Recombination of ecologically and evolutionarily significant loci maintains genetic cohesion in the Pseudomonas syringae species complex.</title>
        <authorList>
            <person name="Dillon M."/>
            <person name="Thakur S."/>
            <person name="Almeida R.N.D."/>
            <person name="Weir B.S."/>
            <person name="Guttman D.S."/>
        </authorList>
    </citation>
    <scope>NUCLEOTIDE SEQUENCE [LARGE SCALE GENOMIC DNA]</scope>
    <source>
        <strain evidence="2 3">ICMP 19074</strain>
    </source>
</reference>
<comment type="caution">
    <text evidence="2">The sequence shown here is derived from an EMBL/GenBank/DDBJ whole genome shotgun (WGS) entry which is preliminary data.</text>
</comment>
<name>A0A3M4KZG5_PSESF</name>
<keyword evidence="1" id="KW-0472">Membrane</keyword>
<evidence type="ECO:0000313" key="3">
    <source>
        <dbReference type="Proteomes" id="UP000273140"/>
    </source>
</evidence>
<organism evidence="2 3">
    <name type="scientific">Pseudomonas syringae pv. actinidiae</name>
    <dbReference type="NCBI Taxonomy" id="103796"/>
    <lineage>
        <taxon>Bacteria</taxon>
        <taxon>Pseudomonadati</taxon>
        <taxon>Pseudomonadota</taxon>
        <taxon>Gammaproteobacteria</taxon>
        <taxon>Pseudomonadales</taxon>
        <taxon>Pseudomonadaceae</taxon>
        <taxon>Pseudomonas</taxon>
        <taxon>Pseudomonas syringae</taxon>
    </lineage>
</organism>
<proteinExistence type="predicted"/>
<keyword evidence="1" id="KW-1133">Transmembrane helix</keyword>
<keyword evidence="1" id="KW-0812">Transmembrane</keyword>
<protein>
    <submittedName>
        <fullName evidence="2">Uncharacterized protein</fullName>
    </submittedName>
</protein>
<gene>
    <name evidence="2" type="ORF">ALQ07_04170</name>
</gene>
<dbReference type="AlphaFoldDB" id="A0A3M4KZG5"/>
<feature type="transmembrane region" description="Helical" evidence="1">
    <location>
        <begin position="34"/>
        <end position="53"/>
    </location>
</feature>
<sequence length="59" mass="5902">MAKKVIAPYGFVAVPLIALGVTFAADGAAGQSAFGYTAAGLLVPGIALLVIAVRDRIKS</sequence>
<evidence type="ECO:0000313" key="2">
    <source>
        <dbReference type="EMBL" id="RMQ34608.1"/>
    </source>
</evidence>
<evidence type="ECO:0000256" key="1">
    <source>
        <dbReference type="SAM" id="Phobius"/>
    </source>
</evidence>
<accession>A0A3M4KZG5</accession>